<accession>A0A3N9TKY6</accession>
<dbReference type="EMBL" id="RJVQ01000001">
    <property type="protein sequence ID" value="RQW65058.1"/>
    <property type="molecule type" value="Genomic_DNA"/>
</dbReference>
<sequence>MALLCLVALVGCDDSLERWLNKETYSFQGTYDNQYNDDKLVFTDGEVTITSVSKSWVVPFKVDGNSLVVQVKNSSKEKRPDIEMRIHGDGEVLTCSVCGMYRLSNVWVKVNYEPKMSESK</sequence>
<name>A0A3N9TKY6_9VIBR</name>
<evidence type="ECO:0000313" key="2">
    <source>
        <dbReference type="Proteomes" id="UP000281112"/>
    </source>
</evidence>
<organism evidence="1 2">
    <name type="scientific">Vibrio viridaestus</name>
    <dbReference type="NCBI Taxonomy" id="2487322"/>
    <lineage>
        <taxon>Bacteria</taxon>
        <taxon>Pseudomonadati</taxon>
        <taxon>Pseudomonadota</taxon>
        <taxon>Gammaproteobacteria</taxon>
        <taxon>Vibrionales</taxon>
        <taxon>Vibrionaceae</taxon>
        <taxon>Vibrio</taxon>
    </lineage>
</organism>
<protein>
    <submittedName>
        <fullName evidence="1">Uncharacterized protein</fullName>
    </submittedName>
</protein>
<dbReference type="AlphaFoldDB" id="A0A3N9TKY6"/>
<evidence type="ECO:0000313" key="1">
    <source>
        <dbReference type="EMBL" id="RQW65058.1"/>
    </source>
</evidence>
<dbReference type="OrthoDB" id="5900690at2"/>
<reference evidence="1 2" key="1">
    <citation type="submission" date="2018-11" db="EMBL/GenBank/DDBJ databases">
        <title>Vibrio LJC006 sp. nov., isolated from seawater during the bloom of the enteromorpha.</title>
        <authorList>
            <person name="Liang J."/>
        </authorList>
    </citation>
    <scope>NUCLEOTIDE SEQUENCE [LARGE SCALE GENOMIC DNA]</scope>
    <source>
        <strain evidence="1 2">LJC006</strain>
    </source>
</reference>
<dbReference type="RefSeq" id="WP_124935711.1">
    <property type="nucleotide sequence ID" value="NZ_RJVQ01000001.1"/>
</dbReference>
<keyword evidence="2" id="KW-1185">Reference proteome</keyword>
<gene>
    <name evidence="1" type="ORF">EES38_03220</name>
</gene>
<dbReference type="Proteomes" id="UP000281112">
    <property type="component" value="Unassembled WGS sequence"/>
</dbReference>
<comment type="caution">
    <text evidence="1">The sequence shown here is derived from an EMBL/GenBank/DDBJ whole genome shotgun (WGS) entry which is preliminary data.</text>
</comment>
<proteinExistence type="predicted"/>